<evidence type="ECO:0008006" key="3">
    <source>
        <dbReference type="Google" id="ProtNLM"/>
    </source>
</evidence>
<reference evidence="1" key="1">
    <citation type="submission" date="2020-10" db="EMBL/GenBank/DDBJ databases">
        <title>Sequencing the genomes of 1000 actinobacteria strains.</title>
        <authorList>
            <person name="Klenk H.-P."/>
        </authorList>
    </citation>
    <scope>NUCLEOTIDE SEQUENCE</scope>
    <source>
        <strain evidence="1">DSM 46832</strain>
    </source>
</reference>
<gene>
    <name evidence="1" type="ORF">H4W31_001310</name>
</gene>
<name>A0A927QWK8_9ACTN</name>
<keyword evidence="2" id="KW-1185">Reference proteome</keyword>
<proteinExistence type="predicted"/>
<evidence type="ECO:0000313" key="1">
    <source>
        <dbReference type="EMBL" id="MBE1485672.1"/>
    </source>
</evidence>
<dbReference type="EMBL" id="JADBEB010000001">
    <property type="protein sequence ID" value="MBE1485672.1"/>
    <property type="molecule type" value="Genomic_DNA"/>
</dbReference>
<evidence type="ECO:0000313" key="2">
    <source>
        <dbReference type="Proteomes" id="UP000649753"/>
    </source>
</evidence>
<sequence>MTGYILDDLALSTGLTPVGSEHHRRELSRLLRAAIDGGPTLDVPALCLTEAATSRQALAGHLAELIAAAPPGAIDLCGLTRTDHLDTLRINHPELSWPAVHAANHALSTGLPILTPDATRYTGVPVNVLSL</sequence>
<comment type="caution">
    <text evidence="1">The sequence shown here is derived from an EMBL/GenBank/DDBJ whole genome shotgun (WGS) entry which is preliminary data.</text>
</comment>
<dbReference type="Proteomes" id="UP000649753">
    <property type="component" value="Unassembled WGS sequence"/>
</dbReference>
<accession>A0A927QWK8</accession>
<organism evidence="1 2">
    <name type="scientific">Plantactinospora soyae</name>
    <dbReference type="NCBI Taxonomy" id="1544732"/>
    <lineage>
        <taxon>Bacteria</taxon>
        <taxon>Bacillati</taxon>
        <taxon>Actinomycetota</taxon>
        <taxon>Actinomycetes</taxon>
        <taxon>Micromonosporales</taxon>
        <taxon>Micromonosporaceae</taxon>
        <taxon>Plantactinospora</taxon>
    </lineage>
</organism>
<dbReference type="RefSeq" id="WP_192765824.1">
    <property type="nucleotide sequence ID" value="NZ_JADBEB010000001.1"/>
</dbReference>
<protein>
    <recommendedName>
        <fullName evidence="3">PIN domain-containing protein</fullName>
    </recommendedName>
</protein>
<dbReference type="AlphaFoldDB" id="A0A927QWK8"/>